<protein>
    <submittedName>
        <fullName evidence="1">Uncharacterized protein</fullName>
    </submittedName>
</protein>
<feature type="non-terminal residue" evidence="1">
    <location>
        <position position="1"/>
    </location>
</feature>
<dbReference type="AlphaFoldDB" id="X0X8X6"/>
<comment type="caution">
    <text evidence="1">The sequence shown here is derived from an EMBL/GenBank/DDBJ whole genome shotgun (WGS) entry which is preliminary data.</text>
</comment>
<proteinExistence type="predicted"/>
<accession>X0X8X6</accession>
<gene>
    <name evidence="1" type="ORF">S01H1_72991</name>
</gene>
<reference evidence="1" key="1">
    <citation type="journal article" date="2014" name="Front. Microbiol.">
        <title>High frequency of phylogenetically diverse reductive dehalogenase-homologous genes in deep subseafloor sedimentary metagenomes.</title>
        <authorList>
            <person name="Kawai M."/>
            <person name="Futagami T."/>
            <person name="Toyoda A."/>
            <person name="Takaki Y."/>
            <person name="Nishi S."/>
            <person name="Hori S."/>
            <person name="Arai W."/>
            <person name="Tsubouchi T."/>
            <person name="Morono Y."/>
            <person name="Uchiyama I."/>
            <person name="Ito T."/>
            <person name="Fujiyama A."/>
            <person name="Inagaki F."/>
            <person name="Takami H."/>
        </authorList>
    </citation>
    <scope>NUCLEOTIDE SEQUENCE</scope>
    <source>
        <strain evidence="1">Expedition CK06-06</strain>
    </source>
</reference>
<organism evidence="1">
    <name type="scientific">marine sediment metagenome</name>
    <dbReference type="NCBI Taxonomy" id="412755"/>
    <lineage>
        <taxon>unclassified sequences</taxon>
        <taxon>metagenomes</taxon>
        <taxon>ecological metagenomes</taxon>
    </lineage>
</organism>
<name>X0X8X6_9ZZZZ</name>
<evidence type="ECO:0000313" key="1">
    <source>
        <dbReference type="EMBL" id="GAG39659.1"/>
    </source>
</evidence>
<sequence length="149" mass="16369">KTTNLDATPTEITALLDGFTLRVNNGLTIDQLARPGGSGILNDQNRADPNIEFELLLRKNIAVYNPYTVLLADTQNSIELLFRSELISANEPYALNIILPYVQVISNDENDETPISFTLPCEVHQDTIGDPLLIGVENKIAVGFNVAFV</sequence>
<dbReference type="EMBL" id="BARS01048742">
    <property type="protein sequence ID" value="GAG39659.1"/>
    <property type="molecule type" value="Genomic_DNA"/>
</dbReference>